<dbReference type="GO" id="GO:0016491">
    <property type="term" value="F:oxidoreductase activity"/>
    <property type="evidence" value="ECO:0007669"/>
    <property type="project" value="UniProtKB-KW"/>
</dbReference>
<comment type="similarity">
    <text evidence="1">Belongs to the short-chain dehydrogenases/reductases (SDR) family.</text>
</comment>
<name>A0A3D8QTW4_9HELO</name>
<dbReference type="InterPro" id="IPR036291">
    <property type="entry name" value="NAD(P)-bd_dom_sf"/>
</dbReference>
<dbReference type="Proteomes" id="UP000256645">
    <property type="component" value="Unassembled WGS sequence"/>
</dbReference>
<comment type="caution">
    <text evidence="4">The sequence shown here is derived from an EMBL/GenBank/DDBJ whole genome shotgun (WGS) entry which is preliminary data.</text>
</comment>
<evidence type="ECO:0000256" key="3">
    <source>
        <dbReference type="ARBA" id="ARBA00023002"/>
    </source>
</evidence>
<evidence type="ECO:0000256" key="2">
    <source>
        <dbReference type="ARBA" id="ARBA00022857"/>
    </source>
</evidence>
<sequence>MASHGGSISLPPRNDTFLKVFLKHQLMPNPKPPLESLSVAGQTAVITGGNAGIGLECGRLLLSLRLSHLILAVRSIEKGETAALSLRKAYPKAKIDVWLLDMNSYESIRAFAKKCATLPHLDIAILSAGIMNLAFEVNSSTGHEETFQVNYLSTALLALLLLPALKNTTQPSTPGRLTLVASGAALIAEFSERNATPLIPSFDKAEGWNASIAKKRYDTTKGLVLMLVYKLSTITKAEDTVINVVDPTFTPGTGFFRNLPFLMRLFAWPVATLLGTSVNKAAWTYIYAAIARGTESHGSFLSDWEINPFHAFMYTEEGKRFMDRLWIETLKELDFPEVRDVLESLRE</sequence>
<protein>
    <submittedName>
        <fullName evidence="4">Putative short-chain dehydrogenase reductase family protein-2</fullName>
    </submittedName>
</protein>
<dbReference type="OrthoDB" id="542013at2759"/>
<dbReference type="PANTHER" id="PTHR24320">
    <property type="entry name" value="RETINOL DEHYDROGENASE"/>
    <property type="match status" value="1"/>
</dbReference>
<evidence type="ECO:0000313" key="5">
    <source>
        <dbReference type="Proteomes" id="UP000256645"/>
    </source>
</evidence>
<dbReference type="Gene3D" id="3.40.50.720">
    <property type="entry name" value="NAD(P)-binding Rossmann-like Domain"/>
    <property type="match status" value="1"/>
</dbReference>
<accession>A0A3D8QTW4</accession>
<dbReference type="InterPro" id="IPR002347">
    <property type="entry name" value="SDR_fam"/>
</dbReference>
<dbReference type="EMBL" id="PDLM01000012">
    <property type="protein sequence ID" value="RDW65100.1"/>
    <property type="molecule type" value="Genomic_DNA"/>
</dbReference>
<gene>
    <name evidence="4" type="ORF">BP6252_10751</name>
</gene>
<keyword evidence="3" id="KW-0560">Oxidoreductase</keyword>
<evidence type="ECO:0000256" key="1">
    <source>
        <dbReference type="ARBA" id="ARBA00006484"/>
    </source>
</evidence>
<reference evidence="4 5" key="1">
    <citation type="journal article" date="2018" name="IMA Fungus">
        <title>IMA Genome-F 9: Draft genome sequence of Annulohypoxylon stygium, Aspergillus mulundensis, Berkeleyomyces basicola (syn. Thielaviopsis basicola), Ceratocystis smalleyi, two Cercospora beticola strains, Coleophoma cylindrospora, Fusarium fracticaudum, Phialophora cf. hyalina, and Morchella septimelata.</title>
        <authorList>
            <person name="Wingfield B.D."/>
            <person name="Bills G.F."/>
            <person name="Dong Y."/>
            <person name="Huang W."/>
            <person name="Nel W.J."/>
            <person name="Swalarsk-Parry B.S."/>
            <person name="Vaghefi N."/>
            <person name="Wilken P.M."/>
            <person name="An Z."/>
            <person name="de Beer Z.W."/>
            <person name="De Vos L."/>
            <person name="Chen L."/>
            <person name="Duong T.A."/>
            <person name="Gao Y."/>
            <person name="Hammerbacher A."/>
            <person name="Kikkert J.R."/>
            <person name="Li Y."/>
            <person name="Li H."/>
            <person name="Li K."/>
            <person name="Li Q."/>
            <person name="Liu X."/>
            <person name="Ma X."/>
            <person name="Naidoo K."/>
            <person name="Pethybridge S.J."/>
            <person name="Sun J."/>
            <person name="Steenkamp E.T."/>
            <person name="van der Nest M.A."/>
            <person name="van Wyk S."/>
            <person name="Wingfield M.J."/>
            <person name="Xiong C."/>
            <person name="Yue Q."/>
            <person name="Zhang X."/>
        </authorList>
    </citation>
    <scope>NUCLEOTIDE SEQUENCE [LARGE SCALE GENOMIC DNA]</scope>
    <source>
        <strain evidence="4 5">BP6252</strain>
    </source>
</reference>
<dbReference type="STRING" id="1849047.A0A3D8QTW4"/>
<dbReference type="SUPFAM" id="SSF51735">
    <property type="entry name" value="NAD(P)-binding Rossmann-fold domains"/>
    <property type="match status" value="1"/>
</dbReference>
<dbReference type="PRINTS" id="PR00081">
    <property type="entry name" value="GDHRDH"/>
</dbReference>
<dbReference type="AlphaFoldDB" id="A0A3D8QTW4"/>
<keyword evidence="2" id="KW-0521">NADP</keyword>
<keyword evidence="5" id="KW-1185">Reference proteome</keyword>
<organism evidence="4 5">
    <name type="scientific">Coleophoma cylindrospora</name>
    <dbReference type="NCBI Taxonomy" id="1849047"/>
    <lineage>
        <taxon>Eukaryota</taxon>
        <taxon>Fungi</taxon>
        <taxon>Dikarya</taxon>
        <taxon>Ascomycota</taxon>
        <taxon>Pezizomycotina</taxon>
        <taxon>Leotiomycetes</taxon>
        <taxon>Helotiales</taxon>
        <taxon>Dermateaceae</taxon>
        <taxon>Coleophoma</taxon>
    </lineage>
</organism>
<dbReference type="PANTHER" id="PTHR24320:SF252">
    <property type="entry name" value="DEHYDROGENASE_REDUCTASE FAMILY PROTEIN, PUTATIVE (AFU_ORTHOLOGUE AFUA_3G08550)-RELATED"/>
    <property type="match status" value="1"/>
</dbReference>
<evidence type="ECO:0000313" key="4">
    <source>
        <dbReference type="EMBL" id="RDW65100.1"/>
    </source>
</evidence>
<proteinExistence type="inferred from homology"/>
<dbReference type="Pfam" id="PF00106">
    <property type="entry name" value="adh_short"/>
    <property type="match status" value="1"/>
</dbReference>